<comment type="similarity">
    <text evidence="1 6">Belongs to the FHY3/FAR1 family.</text>
</comment>
<dbReference type="GO" id="GO:0008270">
    <property type="term" value="F:zinc ion binding"/>
    <property type="evidence" value="ECO:0007669"/>
    <property type="project" value="UniProtKB-UniRule"/>
</dbReference>
<feature type="domain" description="SWIM-type" evidence="8">
    <location>
        <begin position="574"/>
        <end position="610"/>
    </location>
</feature>
<evidence type="ECO:0000256" key="5">
    <source>
        <dbReference type="PROSITE-ProRule" id="PRU00325"/>
    </source>
</evidence>
<dbReference type="RefSeq" id="XP_010258819.1">
    <property type="nucleotide sequence ID" value="XM_010260517.1"/>
</dbReference>
<dbReference type="InterPro" id="IPR031052">
    <property type="entry name" value="FHY3/FAR1"/>
</dbReference>
<gene>
    <name evidence="10 11" type="primary">LOC104598451</name>
</gene>
<dbReference type="GO" id="GO:0006355">
    <property type="term" value="P:regulation of DNA-templated transcription"/>
    <property type="evidence" value="ECO:0007669"/>
    <property type="project" value="UniProtKB-UniRule"/>
</dbReference>
<proteinExistence type="inferred from homology"/>
<reference evidence="10 11" key="1">
    <citation type="submission" date="2025-04" db="UniProtKB">
        <authorList>
            <consortium name="RefSeq"/>
        </authorList>
    </citation>
    <scope>IDENTIFICATION</scope>
</reference>
<keyword evidence="2 6" id="KW-0479">Metal-binding</keyword>
<protein>
    <recommendedName>
        <fullName evidence="6">Protein FAR1-RELATED SEQUENCE</fullName>
    </recommendedName>
</protein>
<dbReference type="Pfam" id="PF04434">
    <property type="entry name" value="SWIM"/>
    <property type="match status" value="1"/>
</dbReference>
<evidence type="ECO:0000256" key="2">
    <source>
        <dbReference type="ARBA" id="ARBA00022723"/>
    </source>
</evidence>
<feature type="compositionally biased region" description="Basic and acidic residues" evidence="7">
    <location>
        <begin position="76"/>
        <end position="87"/>
    </location>
</feature>
<dbReference type="STRING" id="4432.A0A1U8Q3Z3"/>
<accession>A0A1U8Q3Z3</accession>
<organism evidence="9 11">
    <name type="scientific">Nelumbo nucifera</name>
    <name type="common">Sacred lotus</name>
    <dbReference type="NCBI Taxonomy" id="4432"/>
    <lineage>
        <taxon>Eukaryota</taxon>
        <taxon>Viridiplantae</taxon>
        <taxon>Streptophyta</taxon>
        <taxon>Embryophyta</taxon>
        <taxon>Tracheophyta</taxon>
        <taxon>Spermatophyta</taxon>
        <taxon>Magnoliopsida</taxon>
        <taxon>Proteales</taxon>
        <taxon>Nelumbonaceae</taxon>
        <taxon>Nelumbo</taxon>
    </lineage>
</organism>
<keyword evidence="6" id="KW-0539">Nucleus</keyword>
<dbReference type="InterPro" id="IPR007527">
    <property type="entry name" value="Znf_SWIM"/>
</dbReference>
<dbReference type="KEGG" id="nnu:104598451"/>
<dbReference type="Pfam" id="PF03101">
    <property type="entry name" value="FAR1"/>
    <property type="match status" value="1"/>
</dbReference>
<feature type="compositionally biased region" description="Acidic residues" evidence="7">
    <location>
        <begin position="51"/>
        <end position="75"/>
    </location>
</feature>
<dbReference type="GeneID" id="104598451"/>
<evidence type="ECO:0000259" key="8">
    <source>
        <dbReference type="PROSITE" id="PS50966"/>
    </source>
</evidence>
<keyword evidence="3 5" id="KW-0863">Zinc-finger</keyword>
<dbReference type="Proteomes" id="UP000189703">
    <property type="component" value="Unplaced"/>
</dbReference>
<dbReference type="GO" id="GO:0005634">
    <property type="term" value="C:nucleus"/>
    <property type="evidence" value="ECO:0007669"/>
    <property type="project" value="UniProtKB-SubCell"/>
</dbReference>
<dbReference type="InterPro" id="IPR004330">
    <property type="entry name" value="FAR1_DNA_bnd_dom"/>
</dbReference>
<sequence>MFYQSPYHCQQLHIFEAMENTSQRMNWISQPQEDNESIYDMEEFEIEVDGLDEESSEEIDTHDEDEDGDEIECPEGQEKKNEVDDGKPRVGMVFESEEHGFQYYCNYAREMGFKVRKGGVRKSKKNDDVIGRRLYCSKEGFREERFKKLEACRKRHNPETRTGCQAKLLVNRAENGTWVVSMFVEKHNHKFESPTKLKGGGKVEFMMQSFSEDARGRKDLCPTGKDARNYLGTKRTKDFEIGDVQALLNYLSDMQLENPYCWYAVQLDLNGQITNFIWADARSRIDYGYFGDVVCFDTSYGTSAYSIPFVPIFGVNHHLQTILFGCVLVLDETEDSLVWALETWMKAMKGCHPKVIFTNEDSAVTSAIAHVLPHSHHRFCLWNIFRNAKKRLNHLFGSGCDFGKDFSYCVRGCETIEEFELGWKFLLTKYNLQDNEWMKRLYFKRQQWVPVFSRDLFCGDMLTTQRSKRVRKFFKGHLSRDMSLEDFARGVEKAVISWRKKETEVDSHMNQVHPSFVVRMYIGEEAAKIYTAAVFLEFQKELISSLRYMCEKIEDDGTVSIYKLWMLERKNRQYIVKFSSRNICANCSCQKFESMGFLCRHILKVFFVTNVHYIPPQYILNRWTKDAKCGAVVYQKGEQLQVGSQVRYSNLCHQAINVAIKGASSKEIYKVAKFSLQRAQSEVENAMRRQATESIGSKKNDNVTTEKETHTRGECLSLLPYTFCQQQPPSSINVDLNDLTQHDALAPLSEQS</sequence>
<evidence type="ECO:0000256" key="7">
    <source>
        <dbReference type="SAM" id="MobiDB-lite"/>
    </source>
</evidence>
<dbReference type="InterPro" id="IPR006564">
    <property type="entry name" value="Znf_PMZ"/>
</dbReference>
<comment type="function">
    <text evidence="6">Putative transcription activator involved in regulating light control of development.</text>
</comment>
<dbReference type="AlphaFoldDB" id="A0A1U8Q3Z3"/>
<keyword evidence="4 6" id="KW-0862">Zinc</keyword>
<dbReference type="PANTHER" id="PTHR31669:SF179">
    <property type="entry name" value="PROTEIN FAR1-RELATED SEQUENCE 5"/>
    <property type="match status" value="1"/>
</dbReference>
<dbReference type="RefSeq" id="XP_019053543.1">
    <property type="nucleotide sequence ID" value="XM_019197998.1"/>
</dbReference>
<comment type="subcellular location">
    <subcellularLocation>
        <location evidence="6">Nucleus</location>
    </subcellularLocation>
</comment>
<dbReference type="PROSITE" id="PS50966">
    <property type="entry name" value="ZF_SWIM"/>
    <property type="match status" value="1"/>
</dbReference>
<evidence type="ECO:0000256" key="3">
    <source>
        <dbReference type="ARBA" id="ARBA00022771"/>
    </source>
</evidence>
<dbReference type="SMART" id="SM00575">
    <property type="entry name" value="ZnF_PMZ"/>
    <property type="match status" value="1"/>
</dbReference>
<evidence type="ECO:0000313" key="9">
    <source>
        <dbReference type="Proteomes" id="UP000189703"/>
    </source>
</evidence>
<dbReference type="PANTHER" id="PTHR31669">
    <property type="entry name" value="PROTEIN FAR1-RELATED SEQUENCE 10-RELATED"/>
    <property type="match status" value="1"/>
</dbReference>
<evidence type="ECO:0000313" key="10">
    <source>
        <dbReference type="RefSeq" id="XP_010258819.1"/>
    </source>
</evidence>
<evidence type="ECO:0000256" key="6">
    <source>
        <dbReference type="RuleBase" id="RU367018"/>
    </source>
</evidence>
<feature type="region of interest" description="Disordered" evidence="7">
    <location>
        <begin position="51"/>
        <end position="87"/>
    </location>
</feature>
<name>A0A1U8Q3Z3_NELNU</name>
<keyword evidence="9" id="KW-1185">Reference proteome</keyword>
<evidence type="ECO:0000256" key="1">
    <source>
        <dbReference type="ARBA" id="ARBA00005889"/>
    </source>
</evidence>
<dbReference type="Pfam" id="PF10551">
    <property type="entry name" value="MULE"/>
    <property type="match status" value="1"/>
</dbReference>
<dbReference type="InterPro" id="IPR018289">
    <property type="entry name" value="MULE_transposase_dom"/>
</dbReference>
<dbReference type="OrthoDB" id="4327540at2759"/>
<evidence type="ECO:0000313" key="11">
    <source>
        <dbReference type="RefSeq" id="XP_019053543.1"/>
    </source>
</evidence>
<evidence type="ECO:0000256" key="4">
    <source>
        <dbReference type="ARBA" id="ARBA00022833"/>
    </source>
</evidence>